<keyword evidence="4" id="KW-1185">Reference proteome</keyword>
<evidence type="ECO:0000256" key="1">
    <source>
        <dbReference type="SAM" id="MobiDB-lite"/>
    </source>
</evidence>
<dbReference type="PANTHER" id="PTHR24348">
    <property type="entry name" value="SERINE/THREONINE-PROTEIN KINASE UNC-51-RELATED"/>
    <property type="match status" value="1"/>
</dbReference>
<dbReference type="GO" id="GO:0042594">
    <property type="term" value="P:response to starvation"/>
    <property type="evidence" value="ECO:0007669"/>
    <property type="project" value="TreeGrafter"/>
</dbReference>
<evidence type="ECO:0000313" key="3">
    <source>
        <dbReference type="EMBL" id="KAJ8780529.1"/>
    </source>
</evidence>
<dbReference type="EMBL" id="JAIQCJ010002158">
    <property type="protein sequence ID" value="KAJ8780529.1"/>
    <property type="molecule type" value="Genomic_DNA"/>
</dbReference>
<dbReference type="GO" id="GO:0005776">
    <property type="term" value="C:autophagosome"/>
    <property type="evidence" value="ECO:0007669"/>
    <property type="project" value="TreeGrafter"/>
</dbReference>
<dbReference type="GO" id="GO:0010508">
    <property type="term" value="P:positive regulation of autophagy"/>
    <property type="evidence" value="ECO:0007669"/>
    <property type="project" value="TreeGrafter"/>
</dbReference>
<dbReference type="GO" id="GO:0005524">
    <property type="term" value="F:ATP binding"/>
    <property type="evidence" value="ECO:0007669"/>
    <property type="project" value="InterPro"/>
</dbReference>
<dbReference type="GO" id="GO:0000045">
    <property type="term" value="P:autophagosome assembly"/>
    <property type="evidence" value="ECO:0007669"/>
    <property type="project" value="TreeGrafter"/>
</dbReference>
<proteinExistence type="predicted"/>
<organism evidence="3 4">
    <name type="scientific">Eschrichtius robustus</name>
    <name type="common">California gray whale</name>
    <name type="synonym">Eschrichtius gibbosus</name>
    <dbReference type="NCBI Taxonomy" id="9764"/>
    <lineage>
        <taxon>Eukaryota</taxon>
        <taxon>Metazoa</taxon>
        <taxon>Chordata</taxon>
        <taxon>Craniata</taxon>
        <taxon>Vertebrata</taxon>
        <taxon>Euteleostomi</taxon>
        <taxon>Mammalia</taxon>
        <taxon>Eutheria</taxon>
        <taxon>Laurasiatheria</taxon>
        <taxon>Artiodactyla</taxon>
        <taxon>Whippomorpha</taxon>
        <taxon>Cetacea</taxon>
        <taxon>Mysticeti</taxon>
        <taxon>Eschrichtiidae</taxon>
        <taxon>Eschrichtius</taxon>
    </lineage>
</organism>
<protein>
    <recommendedName>
        <fullName evidence="2">Protein kinase domain-containing protein</fullName>
    </recommendedName>
</protein>
<gene>
    <name evidence="3" type="ORF">J1605_011530</name>
</gene>
<feature type="region of interest" description="Disordered" evidence="1">
    <location>
        <begin position="349"/>
        <end position="406"/>
    </location>
</feature>
<dbReference type="GO" id="GO:0005829">
    <property type="term" value="C:cytosol"/>
    <property type="evidence" value="ECO:0007669"/>
    <property type="project" value="TreeGrafter"/>
</dbReference>
<evidence type="ECO:0000313" key="4">
    <source>
        <dbReference type="Proteomes" id="UP001159641"/>
    </source>
</evidence>
<comment type="caution">
    <text evidence="3">The sequence shown here is derived from an EMBL/GenBank/DDBJ whole genome shotgun (WGS) entry which is preliminary data.</text>
</comment>
<sequence length="515" mass="54452">MESGRGGLETVGKFEFSRKDLIGHGAFAVVFKGRHREKHDLEVAVKCINKKNLSKSQTLLGKEIKILKELKHENIVALYDFQSQSSQVLETLARSGLFQASISYWGKELGTPCVDGRRRPAGTLETPPSAQFLGLGFLWACWESSHVPRPPECHGPQRCSTEGGLATAWPSGVSGPVAATGGLLRAWAPVPGCLGHLAPTPGPARSPGPVGAPLRDGEGAASSRLQGFACPLEVCRPGARRAGASAMRGALWLGGRRSPRKQSWSLRVSRPRLDRPLRRRRAVCRPLGPRAWGSSWRPNLAHEEEGRGGTFPGLGWAAGCQGQTSCATEAALTSPPSPGSLESRLLQGGLGTQPSWRPPHRGRCRRGRGSCQPMGLAANKLMPRAGKGPSEARAVGDPEAGPPRARIPPGQGCSLAGEVGSLLSTSPAVAVVRLAREGGACVLGLPASVDRAHPLPEEPGWALGKASASLPDTRLTGSWVLLAWTELRTLVAPRGHGWPRAEPEAGRQWAGGANL</sequence>
<dbReference type="Gene3D" id="3.30.200.20">
    <property type="entry name" value="Phosphorylase Kinase, domain 1"/>
    <property type="match status" value="1"/>
</dbReference>
<evidence type="ECO:0000259" key="2">
    <source>
        <dbReference type="SMART" id="SM00220"/>
    </source>
</evidence>
<dbReference type="GO" id="GO:0004674">
    <property type="term" value="F:protein serine/threonine kinase activity"/>
    <property type="evidence" value="ECO:0007669"/>
    <property type="project" value="InterPro"/>
</dbReference>
<dbReference type="GO" id="GO:0034727">
    <property type="term" value="P:piecemeal microautophagy of the nucleus"/>
    <property type="evidence" value="ECO:0007669"/>
    <property type="project" value="TreeGrafter"/>
</dbReference>
<dbReference type="InterPro" id="IPR011009">
    <property type="entry name" value="Kinase-like_dom_sf"/>
</dbReference>
<dbReference type="SUPFAM" id="SSF56112">
    <property type="entry name" value="Protein kinase-like (PK-like)"/>
    <property type="match status" value="1"/>
</dbReference>
<dbReference type="GO" id="GO:0048675">
    <property type="term" value="P:axon extension"/>
    <property type="evidence" value="ECO:0007669"/>
    <property type="project" value="TreeGrafter"/>
</dbReference>
<reference evidence="3 4" key="1">
    <citation type="submission" date="2022-11" db="EMBL/GenBank/DDBJ databases">
        <title>Whole genome sequence of Eschrichtius robustus ER-17-0199.</title>
        <authorList>
            <person name="Bruniche-Olsen A."/>
            <person name="Black A.N."/>
            <person name="Fields C.J."/>
            <person name="Walden K."/>
            <person name="Dewoody J.A."/>
        </authorList>
    </citation>
    <scope>NUCLEOTIDE SEQUENCE [LARGE SCALE GENOMIC DNA]</scope>
    <source>
        <strain evidence="3">ER-17-0199</strain>
        <tissue evidence="3">Blubber</tissue>
    </source>
</reference>
<dbReference type="InterPro" id="IPR000719">
    <property type="entry name" value="Prot_kinase_dom"/>
</dbReference>
<dbReference type="InterPro" id="IPR045269">
    <property type="entry name" value="Atg1-like"/>
</dbReference>
<feature type="domain" description="Protein kinase" evidence="2">
    <location>
        <begin position="16"/>
        <end position="253"/>
    </location>
</feature>
<dbReference type="Pfam" id="PF00069">
    <property type="entry name" value="Pkinase"/>
    <property type="match status" value="1"/>
</dbReference>
<dbReference type="GO" id="GO:0048671">
    <property type="term" value="P:negative regulation of collateral sprouting"/>
    <property type="evidence" value="ECO:0007669"/>
    <property type="project" value="TreeGrafter"/>
</dbReference>
<dbReference type="SMART" id="SM00220">
    <property type="entry name" value="S_TKc"/>
    <property type="match status" value="1"/>
</dbReference>
<dbReference type="FunFam" id="3.30.200.20:FF:000149">
    <property type="entry name" value="serine/threonine-protein kinase unc-51 isoform X1"/>
    <property type="match status" value="1"/>
</dbReference>
<dbReference type="GO" id="GO:0000422">
    <property type="term" value="P:autophagy of mitochondrion"/>
    <property type="evidence" value="ECO:0007669"/>
    <property type="project" value="TreeGrafter"/>
</dbReference>
<accession>A0AB34GQ12</accession>
<dbReference type="AlphaFoldDB" id="A0AB34GQ12"/>
<dbReference type="GO" id="GO:0061709">
    <property type="term" value="P:reticulophagy"/>
    <property type="evidence" value="ECO:0007669"/>
    <property type="project" value="TreeGrafter"/>
</dbReference>
<feature type="compositionally biased region" description="Basic residues" evidence="1">
    <location>
        <begin position="358"/>
        <end position="368"/>
    </location>
</feature>
<dbReference type="PANTHER" id="PTHR24348:SF19">
    <property type="entry name" value="SERINE_THREONINE-PROTEIN KINASE ULK1"/>
    <property type="match status" value="1"/>
</dbReference>
<dbReference type="Proteomes" id="UP001159641">
    <property type="component" value="Unassembled WGS sequence"/>
</dbReference>
<dbReference type="GO" id="GO:0034045">
    <property type="term" value="C:phagophore assembly site membrane"/>
    <property type="evidence" value="ECO:0007669"/>
    <property type="project" value="TreeGrafter"/>
</dbReference>
<name>A0AB34GQ12_ESCRO</name>